<sequence>MMADKNITKNSDQIVLTDLANPQVLTKYSDYIKYLLKYDFINEANDLRVSLPILLEQKDNLSRIAPDFLSQYRHIAILAKFITLSVLSNREVIDLIENNLSEALVEPDLILTDKIKAKIVTIMIPADRDIFKRELREAMLRNNQLITSKNIVVDGVTREPTIGNWIKDYNKDVGAAQAEQINKIQYLTTSDNTKILVSQEKNKIETLINIYENLKKSSTTPEGAEEVVPYYQDNQHYVLREGKLELIKPDKILLSILEGKPVSEINIETGKKYEVPVIREEAIFSADRDILIAYQGDPKQAKAIAAEQDKLNKSFGGDLAKLRQEFFAAVQKKNVNRTIACLRLLTEKNDLENFLRQDEKLRQFLLVTWEKQYGADFAAQFRQNPTQIKFVRLFLRYILEERLTMPASEAARVGLQLANIFVKAGKKSYNKMAYFDVKDKLFHWFSD</sequence>
<name>A0A1G1YU99_9BACT</name>
<comment type="caution">
    <text evidence="1">The sequence shown here is derived from an EMBL/GenBank/DDBJ whole genome shotgun (WGS) entry which is preliminary data.</text>
</comment>
<dbReference type="EMBL" id="MHIN01000003">
    <property type="protein sequence ID" value="OGY55942.1"/>
    <property type="molecule type" value="Genomic_DNA"/>
</dbReference>
<reference evidence="1 2" key="1">
    <citation type="journal article" date="2016" name="Nat. Commun.">
        <title>Thousands of microbial genomes shed light on interconnected biogeochemical processes in an aquifer system.</title>
        <authorList>
            <person name="Anantharaman K."/>
            <person name="Brown C.T."/>
            <person name="Hug L.A."/>
            <person name="Sharon I."/>
            <person name="Castelle C.J."/>
            <person name="Probst A.J."/>
            <person name="Thomas B.C."/>
            <person name="Singh A."/>
            <person name="Wilkins M.J."/>
            <person name="Karaoz U."/>
            <person name="Brodie E.L."/>
            <person name="Williams K.H."/>
            <person name="Hubbard S.S."/>
            <person name="Banfield J.F."/>
        </authorList>
    </citation>
    <scope>NUCLEOTIDE SEQUENCE [LARGE SCALE GENOMIC DNA]</scope>
</reference>
<evidence type="ECO:0000313" key="2">
    <source>
        <dbReference type="Proteomes" id="UP000178122"/>
    </source>
</evidence>
<evidence type="ECO:0000313" key="1">
    <source>
        <dbReference type="EMBL" id="OGY55942.1"/>
    </source>
</evidence>
<dbReference type="Proteomes" id="UP000178122">
    <property type="component" value="Unassembled WGS sequence"/>
</dbReference>
<accession>A0A1G1YU99</accession>
<dbReference type="AlphaFoldDB" id="A0A1G1YU99"/>
<gene>
    <name evidence="1" type="ORF">A2912_03075</name>
</gene>
<protein>
    <submittedName>
        <fullName evidence="1">Uncharacterized protein</fullName>
    </submittedName>
</protein>
<proteinExistence type="predicted"/>
<organism evidence="1 2">
    <name type="scientific">Candidatus Buchananbacteria bacterium RIFCSPLOWO2_01_FULL_40_23b</name>
    <dbReference type="NCBI Taxonomy" id="1797544"/>
    <lineage>
        <taxon>Bacteria</taxon>
        <taxon>Candidatus Buchananiibacteriota</taxon>
    </lineage>
</organism>